<evidence type="ECO:0000313" key="4">
    <source>
        <dbReference type="Proteomes" id="UP000694240"/>
    </source>
</evidence>
<name>A0A8T2C3I2_9BRAS</name>
<dbReference type="InterPro" id="IPR013103">
    <property type="entry name" value="RVT_2"/>
</dbReference>
<dbReference type="Proteomes" id="UP000694240">
    <property type="component" value="Chromosome 6"/>
</dbReference>
<reference evidence="3 4" key="1">
    <citation type="submission" date="2020-12" db="EMBL/GenBank/DDBJ databases">
        <title>Concerted genomic and epigenomic changes stabilize Arabidopsis allopolyploids.</title>
        <authorList>
            <person name="Chen Z."/>
        </authorList>
    </citation>
    <scope>NUCLEOTIDE SEQUENCE [LARGE SCALE GENOMIC DNA]</scope>
    <source>
        <strain evidence="3">Allo738</strain>
        <tissue evidence="3">Leaf</tissue>
    </source>
</reference>
<dbReference type="InterPro" id="IPR025724">
    <property type="entry name" value="GAG-pre-integrase_dom"/>
</dbReference>
<dbReference type="PANTHER" id="PTHR11439">
    <property type="entry name" value="GAG-POL-RELATED RETROTRANSPOSON"/>
    <property type="match status" value="1"/>
</dbReference>
<dbReference type="InterPro" id="IPR001584">
    <property type="entry name" value="Integrase_cat-core"/>
</dbReference>
<comment type="caution">
    <text evidence="3">The sequence shown here is derived from an EMBL/GenBank/DDBJ whole genome shotgun (WGS) entry which is preliminary data.</text>
</comment>
<feature type="region of interest" description="Disordered" evidence="1">
    <location>
        <begin position="306"/>
        <end position="332"/>
    </location>
</feature>
<evidence type="ECO:0000259" key="2">
    <source>
        <dbReference type="PROSITE" id="PS50994"/>
    </source>
</evidence>
<feature type="compositionally biased region" description="Gly residues" evidence="1">
    <location>
        <begin position="316"/>
        <end position="328"/>
    </location>
</feature>
<dbReference type="InterPro" id="IPR057670">
    <property type="entry name" value="SH3_retrovirus"/>
</dbReference>
<protein>
    <submittedName>
        <fullName evidence="3">GAG-pre-integrase domain</fullName>
    </submittedName>
</protein>
<keyword evidence="4" id="KW-1185">Reference proteome</keyword>
<evidence type="ECO:0000256" key="1">
    <source>
        <dbReference type="SAM" id="MobiDB-lite"/>
    </source>
</evidence>
<gene>
    <name evidence="3" type="ORF">ISN45_Aa01g023520</name>
</gene>
<proteinExistence type="predicted"/>
<dbReference type="Pfam" id="PF14244">
    <property type="entry name" value="Retrotran_gag_3"/>
    <property type="match status" value="1"/>
</dbReference>
<accession>A0A8T2C3I2</accession>
<feature type="domain" description="Integrase catalytic" evidence="2">
    <location>
        <begin position="536"/>
        <end position="709"/>
    </location>
</feature>
<dbReference type="GO" id="GO:0015074">
    <property type="term" value="P:DNA integration"/>
    <property type="evidence" value="ECO:0007669"/>
    <property type="project" value="InterPro"/>
</dbReference>
<dbReference type="CDD" id="cd09272">
    <property type="entry name" value="RNase_HI_RT_Ty1"/>
    <property type="match status" value="1"/>
</dbReference>
<dbReference type="InterPro" id="IPR029472">
    <property type="entry name" value="Copia-like_N"/>
</dbReference>
<organism evidence="3 4">
    <name type="scientific">Arabidopsis thaliana x Arabidopsis arenosa</name>
    <dbReference type="NCBI Taxonomy" id="1240361"/>
    <lineage>
        <taxon>Eukaryota</taxon>
        <taxon>Viridiplantae</taxon>
        <taxon>Streptophyta</taxon>
        <taxon>Embryophyta</taxon>
        <taxon>Tracheophyta</taxon>
        <taxon>Spermatophyta</taxon>
        <taxon>Magnoliopsida</taxon>
        <taxon>eudicotyledons</taxon>
        <taxon>Gunneridae</taxon>
        <taxon>Pentapetalae</taxon>
        <taxon>rosids</taxon>
        <taxon>malvids</taxon>
        <taxon>Brassicales</taxon>
        <taxon>Brassicaceae</taxon>
        <taxon>Camelineae</taxon>
        <taxon>Arabidopsis</taxon>
    </lineage>
</organism>
<evidence type="ECO:0000313" key="3">
    <source>
        <dbReference type="EMBL" id="KAG7593559.1"/>
    </source>
</evidence>
<dbReference type="EMBL" id="JAEFBK010000006">
    <property type="protein sequence ID" value="KAG7593559.1"/>
    <property type="molecule type" value="Genomic_DNA"/>
</dbReference>
<sequence>MADEEHQENLNGNPAVNLTNGVRRKISPYDLTSADNPGAVISHPLLKGTNYDEWACGIKTALCSRKKFGFLDGTIARPEDGSPDLEDWWTIQALLVSWIKMTIDPVLRSNISHRDVAKDLWDHLKKRFSVMNGPKLQQIKAELACCKQRGLAIENYYGKLMKIWDSMASFRPLRTCKCGKCECDLGTLQEKDREEDKVHQFLFGLDDTLFRTVRSSLVSRVPVQPLEEVYNIVRQEEDLIRNGVKMVEEQSDVSAFAVQVRSRSNQYQTRGDDKEKGVMCKHCNRGGHSSDSCYAVIGYPEWWGERPRSRSMQSRGRGGASSSGGRGRGNMTYANHVHVSDIDTKEQAHYVVTDQDRNGVSGITDSQWRSIKQILNPGRFDILTNVRDMAPVLIILADGREKVSVKEGTVRLGSNLVMKSVFYVEEFQSDLISIGQLMDENHCVLQVADHFLVVQDRITRTLIGAGTRVGGTFHFRSTEIAASVTTKEKEDYELWHSRMGHPSAKVVGLLPAIFVSVSSSNLNKACDICLRAKQTRNSFPLSMNKTSRVFELIHCDLWGPYRTPSYSGAKYFLTIVDDYSRCVWLYLLADKTEAPRHLKNFFALTERQFGVKVQTVRSDSGSEFMCLTTYFQEQGIAHERSCESTPEQNGRVERKHRHILNVARALRFQANLPIEFWGECVLTAAYLINRTPSSVLNNVTPYERLHNKQPQFDHLRIFGSLCYAHNRRRSGDKFESRSRRCIFAGYPHGQKGWRLYDLETGDFFVSRDVVFSETEFPFQKNSTSKTCVVEEEEQELWAPISDGPLEENEGENHLGPINQTGPIHGDSAQEGSQPHEIVPEARLDGACASTSTSVIRNPTEEGPVTRSSVQPATKTVAPVHRPATRQGARKREPPVKLKDYVVNSVECQASTSTSDKVKYPISNHDNGSRFSKSHTAYMAAVATAKEPKSYKAAVADERWRRAMGTEIDAQEENNTWTIEDLPPGKRAIGCQWVYKVKHHSDGTIERYKARLVALGNKQKEGEDYGETFAPVAKMGTMRTFLDVAAKRNWEIHQMDVHNAFLHGDLHEEVYMKLPPGFEASHPNKVCRLRKALYGLKQAPRCWFEKLTSALKAYGFEQSLVDYSLFTLEKDGIRINILIYVDDLIITGSSPKATQDFKDYLSSCFHMKDLGYLKYFLGIEVARNSTGIYICQRKYALDIISETGLLGAKPASFPLEQNHNLALSTSPLLSEPQRYRRLIGRLIYLAVTRPDLAYSVHILAQFMQLPREDHWDAALRIVRYLKSDPGQGILLRKDGDFQITGWCDSDWASCPLTRRSVTGYIVQLGDSPISWKTRKQPTVSKSSAEAEYRAMSFLTSELKWLKQLLFSLGVLHEQPMIMCCDSKSAIHIATNPVFHERTKHIEIDCHFVRDEIVCGNVLPRHVGTASQLADIFTKPIGRDGFSSFRVKLGIQNLYAPP</sequence>
<dbReference type="Pfam" id="PF07727">
    <property type="entry name" value="RVT_2"/>
    <property type="match status" value="1"/>
</dbReference>
<feature type="region of interest" description="Disordered" evidence="1">
    <location>
        <begin position="855"/>
        <end position="892"/>
    </location>
</feature>
<dbReference type="Pfam" id="PF13976">
    <property type="entry name" value="gag_pre-integrs"/>
    <property type="match status" value="1"/>
</dbReference>
<dbReference type="PROSITE" id="PS50994">
    <property type="entry name" value="INTEGRASE"/>
    <property type="match status" value="1"/>
</dbReference>
<dbReference type="Pfam" id="PF25597">
    <property type="entry name" value="SH3_retrovirus"/>
    <property type="match status" value="1"/>
</dbReference>
<dbReference type="PANTHER" id="PTHR11439:SF462">
    <property type="match status" value="1"/>
</dbReference>
<dbReference type="Pfam" id="PF00665">
    <property type="entry name" value="rve"/>
    <property type="match status" value="1"/>
</dbReference>